<sequence length="216" mass="23238">MATVVAPIFDAEPLVIEGLASVSGATTGGTEAYIVSYNPASAAIWPWCPNHSCFNKNLNEQRTGVYICGPTQSRGGCGREWSAEGPSGATVLVMAVLGDEGGLEEYKIFTRGVRRLVSLLERYSGSFDLVAALEMMRFLLLASVQLVINCKERALNINRIEIKEDNDKKGPEDDNLDLVIASAIIAPPRTVPAATSGPVRTAPMSFLNKEDDEGDF</sequence>
<accession>A0A914XHM3</accession>
<organism evidence="1 2">
    <name type="scientific">Plectus sambesii</name>
    <dbReference type="NCBI Taxonomy" id="2011161"/>
    <lineage>
        <taxon>Eukaryota</taxon>
        <taxon>Metazoa</taxon>
        <taxon>Ecdysozoa</taxon>
        <taxon>Nematoda</taxon>
        <taxon>Chromadorea</taxon>
        <taxon>Plectida</taxon>
        <taxon>Plectina</taxon>
        <taxon>Plectoidea</taxon>
        <taxon>Plectidae</taxon>
        <taxon>Plectus</taxon>
    </lineage>
</organism>
<dbReference type="Proteomes" id="UP000887566">
    <property type="component" value="Unplaced"/>
</dbReference>
<proteinExistence type="predicted"/>
<dbReference type="WBParaSite" id="PSAMB.scaffold837size40572.g9885.t1">
    <property type="protein sequence ID" value="PSAMB.scaffold837size40572.g9885.t1"/>
    <property type="gene ID" value="PSAMB.scaffold837size40572.g9885"/>
</dbReference>
<keyword evidence="1" id="KW-1185">Reference proteome</keyword>
<evidence type="ECO:0000313" key="2">
    <source>
        <dbReference type="WBParaSite" id="PSAMB.scaffold837size40572.g9885.t1"/>
    </source>
</evidence>
<dbReference type="AlphaFoldDB" id="A0A914XHM3"/>
<name>A0A914XHM3_9BILA</name>
<evidence type="ECO:0000313" key="1">
    <source>
        <dbReference type="Proteomes" id="UP000887566"/>
    </source>
</evidence>
<protein>
    <submittedName>
        <fullName evidence="2">Uncharacterized protein</fullName>
    </submittedName>
</protein>
<reference evidence="2" key="1">
    <citation type="submission" date="2022-11" db="UniProtKB">
        <authorList>
            <consortium name="WormBaseParasite"/>
        </authorList>
    </citation>
    <scope>IDENTIFICATION</scope>
</reference>